<evidence type="ECO:0000313" key="2">
    <source>
        <dbReference type="EMBL" id="KAH9834967.1"/>
    </source>
</evidence>
<accession>A0ABQ8KBN8</accession>
<protein>
    <submittedName>
        <fullName evidence="2">Uncharacterized protein</fullName>
    </submittedName>
</protein>
<dbReference type="EMBL" id="JADCUA010000014">
    <property type="protein sequence ID" value="KAH9834967.1"/>
    <property type="molecule type" value="Genomic_DNA"/>
</dbReference>
<organism evidence="2 3">
    <name type="scientific">Rhodofomes roseus</name>
    <dbReference type="NCBI Taxonomy" id="34475"/>
    <lineage>
        <taxon>Eukaryota</taxon>
        <taxon>Fungi</taxon>
        <taxon>Dikarya</taxon>
        <taxon>Basidiomycota</taxon>
        <taxon>Agaricomycotina</taxon>
        <taxon>Agaricomycetes</taxon>
        <taxon>Polyporales</taxon>
        <taxon>Rhodofomes</taxon>
    </lineage>
</organism>
<reference evidence="2 3" key="1">
    <citation type="journal article" date="2021" name="Environ. Microbiol.">
        <title>Gene family expansions and transcriptome signatures uncover fungal adaptations to wood decay.</title>
        <authorList>
            <person name="Hage H."/>
            <person name="Miyauchi S."/>
            <person name="Viragh M."/>
            <person name="Drula E."/>
            <person name="Min B."/>
            <person name="Chaduli D."/>
            <person name="Navarro D."/>
            <person name="Favel A."/>
            <person name="Norest M."/>
            <person name="Lesage-Meessen L."/>
            <person name="Balint B."/>
            <person name="Merenyi Z."/>
            <person name="de Eugenio L."/>
            <person name="Morin E."/>
            <person name="Martinez A.T."/>
            <person name="Baldrian P."/>
            <person name="Stursova M."/>
            <person name="Martinez M.J."/>
            <person name="Novotny C."/>
            <person name="Magnuson J.K."/>
            <person name="Spatafora J.W."/>
            <person name="Maurice S."/>
            <person name="Pangilinan J."/>
            <person name="Andreopoulos W."/>
            <person name="LaButti K."/>
            <person name="Hundley H."/>
            <person name="Na H."/>
            <person name="Kuo A."/>
            <person name="Barry K."/>
            <person name="Lipzen A."/>
            <person name="Henrissat B."/>
            <person name="Riley R."/>
            <person name="Ahrendt S."/>
            <person name="Nagy L.G."/>
            <person name="Grigoriev I.V."/>
            <person name="Martin F."/>
            <person name="Rosso M.N."/>
        </authorList>
    </citation>
    <scope>NUCLEOTIDE SEQUENCE [LARGE SCALE GENOMIC DNA]</scope>
    <source>
        <strain evidence="2 3">CIRM-BRFM 1785</strain>
    </source>
</reference>
<evidence type="ECO:0000313" key="3">
    <source>
        <dbReference type="Proteomes" id="UP000814176"/>
    </source>
</evidence>
<evidence type="ECO:0000256" key="1">
    <source>
        <dbReference type="SAM" id="MobiDB-lite"/>
    </source>
</evidence>
<comment type="caution">
    <text evidence="2">The sequence shown here is derived from an EMBL/GenBank/DDBJ whole genome shotgun (WGS) entry which is preliminary data.</text>
</comment>
<dbReference type="RefSeq" id="XP_047777453.1">
    <property type="nucleotide sequence ID" value="XM_047927613.1"/>
</dbReference>
<name>A0ABQ8KBN8_9APHY</name>
<sequence length="131" mass="14049">MTGLPRSSSQKITADTRIVFGLWTGHPKSRTVTADRLSLFDGGTRVAAIAAPSPEVVVPIENATTTCINNIRIAMVVSDAARDTIRTGSLTDGMHNSDGQREEGGSSGICRESRRFDAAQARAGARWLDYK</sequence>
<proteinExistence type="predicted"/>
<dbReference type="GeneID" id="72008345"/>
<dbReference type="Proteomes" id="UP000814176">
    <property type="component" value="Unassembled WGS sequence"/>
</dbReference>
<keyword evidence="3" id="KW-1185">Reference proteome</keyword>
<gene>
    <name evidence="2" type="ORF">C8Q71DRAFT_859305</name>
</gene>
<feature type="region of interest" description="Disordered" evidence="1">
    <location>
        <begin position="87"/>
        <end position="112"/>
    </location>
</feature>